<keyword evidence="10" id="KW-1185">Reference proteome</keyword>
<evidence type="ECO:0000313" key="10">
    <source>
        <dbReference type="Proteomes" id="UP001108025"/>
    </source>
</evidence>
<feature type="transmembrane region" description="Helical" evidence="7">
    <location>
        <begin position="105"/>
        <end position="126"/>
    </location>
</feature>
<feature type="domain" description="Peptidase S54 rhomboid" evidence="8">
    <location>
        <begin position="40"/>
        <end position="188"/>
    </location>
</feature>
<keyword evidence="4" id="KW-0378">Hydrolase</keyword>
<feature type="transmembrane region" description="Helical" evidence="7">
    <location>
        <begin position="6"/>
        <end position="23"/>
    </location>
</feature>
<dbReference type="EMBL" id="JAJNAY010000001">
    <property type="protein sequence ID" value="MCD1116904.1"/>
    <property type="molecule type" value="Genomic_DNA"/>
</dbReference>
<keyword evidence="9" id="KW-0645">Protease</keyword>
<evidence type="ECO:0000256" key="4">
    <source>
        <dbReference type="ARBA" id="ARBA00022801"/>
    </source>
</evidence>
<feature type="transmembrane region" description="Helical" evidence="7">
    <location>
        <begin position="43"/>
        <end position="66"/>
    </location>
</feature>
<accession>A0A9Q3V119</accession>
<evidence type="ECO:0000256" key="6">
    <source>
        <dbReference type="ARBA" id="ARBA00023136"/>
    </source>
</evidence>
<reference evidence="9" key="1">
    <citation type="submission" date="2021-11" db="EMBL/GenBank/DDBJ databases">
        <title>Description of novel Chryseobacterium species.</title>
        <authorList>
            <person name="Saticioglu I.B."/>
            <person name="Ay H."/>
            <person name="Altun S."/>
            <person name="Duman M."/>
        </authorList>
    </citation>
    <scope>NUCLEOTIDE SEQUENCE</scope>
    <source>
        <strain evidence="9">C-17</strain>
    </source>
</reference>
<evidence type="ECO:0000256" key="1">
    <source>
        <dbReference type="ARBA" id="ARBA00004141"/>
    </source>
</evidence>
<feature type="transmembrane region" description="Helical" evidence="7">
    <location>
        <begin position="132"/>
        <end position="156"/>
    </location>
</feature>
<keyword evidence="5 7" id="KW-1133">Transmembrane helix</keyword>
<dbReference type="InterPro" id="IPR035952">
    <property type="entry name" value="Rhomboid-like_sf"/>
</dbReference>
<proteinExistence type="inferred from homology"/>
<comment type="subcellular location">
    <subcellularLocation>
        <location evidence="1">Membrane</location>
        <topology evidence="1">Multi-pass membrane protein</topology>
    </subcellularLocation>
</comment>
<evidence type="ECO:0000256" key="3">
    <source>
        <dbReference type="ARBA" id="ARBA00022692"/>
    </source>
</evidence>
<dbReference type="GO" id="GO:0004252">
    <property type="term" value="F:serine-type endopeptidase activity"/>
    <property type="evidence" value="ECO:0007669"/>
    <property type="project" value="InterPro"/>
</dbReference>
<dbReference type="InterPro" id="IPR022764">
    <property type="entry name" value="Peptidase_S54_rhomboid_dom"/>
</dbReference>
<comment type="similarity">
    <text evidence="2">Belongs to the peptidase S54 family.</text>
</comment>
<evidence type="ECO:0000256" key="2">
    <source>
        <dbReference type="ARBA" id="ARBA00009045"/>
    </source>
</evidence>
<keyword evidence="6 7" id="KW-0472">Membrane</keyword>
<dbReference type="SUPFAM" id="SSF144091">
    <property type="entry name" value="Rhomboid-like"/>
    <property type="match status" value="1"/>
</dbReference>
<protein>
    <submittedName>
        <fullName evidence="9">Rhomboid family intramembrane serine protease</fullName>
    </submittedName>
</protein>
<evidence type="ECO:0000313" key="9">
    <source>
        <dbReference type="EMBL" id="MCD1116904.1"/>
    </source>
</evidence>
<dbReference type="Gene3D" id="1.20.1540.10">
    <property type="entry name" value="Rhomboid-like"/>
    <property type="match status" value="1"/>
</dbReference>
<evidence type="ECO:0000259" key="8">
    <source>
        <dbReference type="Pfam" id="PF01694"/>
    </source>
</evidence>
<dbReference type="PANTHER" id="PTHR43731:SF14">
    <property type="entry name" value="PRESENILIN-ASSOCIATED RHOMBOID-LIKE PROTEIN, MITOCHONDRIAL"/>
    <property type="match status" value="1"/>
</dbReference>
<sequence>MDTIVIIIIAVTCIISYLALNDMRMFEKYKFNVGAILHRKEYFRLLTAGFLHADFMHLLLNMYVLYMFYPPIMAAFGVVGFLIIYIASILLGNLFSLLIYKNQSWYSAIGASGGVAGIIFASVSLNPVFSKIGIIFIPFLSIPGYIFGLLYFGYSVYSMLKPRSNDNVGHAAHLGGAFFGLIYTVIIYPEDAIHNMFYLLIMSLPLIYLAYEIFVRKRIG</sequence>
<dbReference type="RefSeq" id="WP_230668666.1">
    <property type="nucleotide sequence ID" value="NZ_JAJNAY010000001.1"/>
</dbReference>
<dbReference type="Pfam" id="PF01694">
    <property type="entry name" value="Rhomboid"/>
    <property type="match status" value="1"/>
</dbReference>
<dbReference type="GO" id="GO:0016020">
    <property type="term" value="C:membrane"/>
    <property type="evidence" value="ECO:0007669"/>
    <property type="project" value="UniProtKB-SubCell"/>
</dbReference>
<name>A0A9Q3V119_9FLAO</name>
<keyword evidence="3 7" id="KW-0812">Transmembrane</keyword>
<dbReference type="AlphaFoldDB" id="A0A9Q3V119"/>
<dbReference type="Proteomes" id="UP001108025">
    <property type="component" value="Unassembled WGS sequence"/>
</dbReference>
<feature type="transmembrane region" description="Helical" evidence="7">
    <location>
        <begin position="195"/>
        <end position="214"/>
    </location>
</feature>
<dbReference type="InterPro" id="IPR050925">
    <property type="entry name" value="Rhomboid_protease_S54"/>
</dbReference>
<dbReference type="PANTHER" id="PTHR43731">
    <property type="entry name" value="RHOMBOID PROTEASE"/>
    <property type="match status" value="1"/>
</dbReference>
<evidence type="ECO:0000256" key="5">
    <source>
        <dbReference type="ARBA" id="ARBA00022989"/>
    </source>
</evidence>
<gene>
    <name evidence="9" type="ORF">LO744_08535</name>
</gene>
<feature type="transmembrane region" description="Helical" evidence="7">
    <location>
        <begin position="72"/>
        <end position="98"/>
    </location>
</feature>
<comment type="caution">
    <text evidence="9">The sequence shown here is derived from an EMBL/GenBank/DDBJ whole genome shotgun (WGS) entry which is preliminary data.</text>
</comment>
<evidence type="ECO:0000256" key="7">
    <source>
        <dbReference type="SAM" id="Phobius"/>
    </source>
</evidence>
<feature type="transmembrane region" description="Helical" evidence="7">
    <location>
        <begin position="168"/>
        <end position="189"/>
    </location>
</feature>
<dbReference type="GO" id="GO:0006508">
    <property type="term" value="P:proteolysis"/>
    <property type="evidence" value="ECO:0007669"/>
    <property type="project" value="UniProtKB-KW"/>
</dbReference>
<organism evidence="9 10">
    <name type="scientific">Chryseobacterium turcicum</name>
    <dbReference type="NCBI Taxonomy" id="2898076"/>
    <lineage>
        <taxon>Bacteria</taxon>
        <taxon>Pseudomonadati</taxon>
        <taxon>Bacteroidota</taxon>
        <taxon>Flavobacteriia</taxon>
        <taxon>Flavobacteriales</taxon>
        <taxon>Weeksellaceae</taxon>
        <taxon>Chryseobacterium group</taxon>
        <taxon>Chryseobacterium</taxon>
    </lineage>
</organism>